<name>A0A5B7K6W2_PORTR</name>
<protein>
    <submittedName>
        <fullName evidence="2">Uncharacterized protein</fullName>
    </submittedName>
</protein>
<evidence type="ECO:0000313" key="3">
    <source>
        <dbReference type="Proteomes" id="UP000324222"/>
    </source>
</evidence>
<dbReference type="EMBL" id="VSRR010131985">
    <property type="protein sequence ID" value="MPD02556.1"/>
    <property type="molecule type" value="Genomic_DNA"/>
</dbReference>
<keyword evidence="3" id="KW-1185">Reference proteome</keyword>
<proteinExistence type="predicted"/>
<feature type="compositionally biased region" description="Gly residues" evidence="1">
    <location>
        <begin position="11"/>
        <end position="22"/>
    </location>
</feature>
<organism evidence="2 3">
    <name type="scientific">Portunus trituberculatus</name>
    <name type="common">Swimming crab</name>
    <name type="synonym">Neptunus trituberculatus</name>
    <dbReference type="NCBI Taxonomy" id="210409"/>
    <lineage>
        <taxon>Eukaryota</taxon>
        <taxon>Metazoa</taxon>
        <taxon>Ecdysozoa</taxon>
        <taxon>Arthropoda</taxon>
        <taxon>Crustacea</taxon>
        <taxon>Multicrustacea</taxon>
        <taxon>Malacostraca</taxon>
        <taxon>Eumalacostraca</taxon>
        <taxon>Eucarida</taxon>
        <taxon>Decapoda</taxon>
        <taxon>Pleocyemata</taxon>
        <taxon>Brachyura</taxon>
        <taxon>Eubrachyura</taxon>
        <taxon>Portunoidea</taxon>
        <taxon>Portunidae</taxon>
        <taxon>Portuninae</taxon>
        <taxon>Portunus</taxon>
    </lineage>
</organism>
<dbReference type="Proteomes" id="UP000324222">
    <property type="component" value="Unassembled WGS sequence"/>
</dbReference>
<sequence length="63" mass="6335">MTKASHRRGVVSGGVESGGGIRGVLEARVGRASPADTPTPVQIPDSPPLSSSSLIPLLSPHPP</sequence>
<gene>
    <name evidence="2" type="ORF">E2C01_098145</name>
</gene>
<feature type="compositionally biased region" description="Low complexity" evidence="1">
    <location>
        <begin position="48"/>
        <end position="63"/>
    </location>
</feature>
<comment type="caution">
    <text evidence="2">The sequence shown here is derived from an EMBL/GenBank/DDBJ whole genome shotgun (WGS) entry which is preliminary data.</text>
</comment>
<reference evidence="2 3" key="1">
    <citation type="submission" date="2019-05" db="EMBL/GenBank/DDBJ databases">
        <title>Another draft genome of Portunus trituberculatus and its Hox gene families provides insights of decapod evolution.</title>
        <authorList>
            <person name="Jeong J.-H."/>
            <person name="Song I."/>
            <person name="Kim S."/>
            <person name="Choi T."/>
            <person name="Kim D."/>
            <person name="Ryu S."/>
            <person name="Kim W."/>
        </authorList>
    </citation>
    <scope>NUCLEOTIDE SEQUENCE [LARGE SCALE GENOMIC DNA]</scope>
    <source>
        <tissue evidence="2">Muscle</tissue>
    </source>
</reference>
<feature type="region of interest" description="Disordered" evidence="1">
    <location>
        <begin position="1"/>
        <end position="63"/>
    </location>
</feature>
<evidence type="ECO:0000313" key="2">
    <source>
        <dbReference type="EMBL" id="MPD02556.1"/>
    </source>
</evidence>
<accession>A0A5B7K6W2</accession>
<evidence type="ECO:0000256" key="1">
    <source>
        <dbReference type="SAM" id="MobiDB-lite"/>
    </source>
</evidence>
<dbReference type="AlphaFoldDB" id="A0A5B7K6W2"/>